<proteinExistence type="predicted"/>
<evidence type="ECO:0000313" key="9">
    <source>
        <dbReference type="Proteomes" id="UP000188273"/>
    </source>
</evidence>
<keyword evidence="2" id="KW-0813">Transport</keyword>
<keyword evidence="6" id="KW-0406">Ion transport</keyword>
<dbReference type="GO" id="GO:0015087">
    <property type="term" value="F:cobalt ion transmembrane transporter activity"/>
    <property type="evidence" value="ECO:0007669"/>
    <property type="project" value="TreeGrafter"/>
</dbReference>
<evidence type="ECO:0000256" key="2">
    <source>
        <dbReference type="ARBA" id="ARBA00022448"/>
    </source>
</evidence>
<protein>
    <submittedName>
        <fullName evidence="8">Zinc transport protein ZntB</fullName>
    </submittedName>
</protein>
<dbReference type="AlphaFoldDB" id="A0A1Q2HQJ7"/>
<evidence type="ECO:0000313" key="8">
    <source>
        <dbReference type="EMBL" id="AQQ09719.1"/>
    </source>
</evidence>
<keyword evidence="5" id="KW-0862">Zinc</keyword>
<comment type="subcellular location">
    <subcellularLocation>
        <location evidence="1">Cell membrane</location>
        <topology evidence="1">Multi-pass membrane protein</topology>
    </subcellularLocation>
</comment>
<evidence type="ECO:0000256" key="5">
    <source>
        <dbReference type="ARBA" id="ARBA00022833"/>
    </source>
</evidence>
<evidence type="ECO:0000256" key="6">
    <source>
        <dbReference type="ARBA" id="ARBA00023065"/>
    </source>
</evidence>
<keyword evidence="4" id="KW-0997">Cell inner membrane</keyword>
<keyword evidence="7" id="KW-0175">Coiled coil</keyword>
<dbReference type="PANTHER" id="PTHR46494">
    <property type="entry name" value="CORA FAMILY METAL ION TRANSPORTER (EUROFUNG)"/>
    <property type="match status" value="1"/>
</dbReference>
<gene>
    <name evidence="8" type="primary">zntB_2</name>
    <name evidence="8" type="ORF">L21SP3_01530</name>
</gene>
<dbReference type="InterPro" id="IPR002523">
    <property type="entry name" value="MgTranspt_CorA/ZnTranspt_ZntB"/>
</dbReference>
<accession>A0A1Q2HQJ7</accession>
<dbReference type="GO" id="GO:0005886">
    <property type="term" value="C:plasma membrane"/>
    <property type="evidence" value="ECO:0007669"/>
    <property type="project" value="UniProtKB-SubCell"/>
</dbReference>
<feature type="coiled-coil region" evidence="7">
    <location>
        <begin position="143"/>
        <end position="170"/>
    </location>
</feature>
<dbReference type="Gene3D" id="3.30.460.20">
    <property type="entry name" value="CorA soluble domain-like"/>
    <property type="match status" value="1"/>
</dbReference>
<dbReference type="RefSeq" id="WP_261340796.1">
    <property type="nucleotide sequence ID" value="NZ_CP019633.1"/>
</dbReference>
<sequence length="215" mass="24534">MSENGLLYFYIMDGKGSARQGSRQDMDNWLPEQGPCWIHLDYTEADSARWLAEKSGLDETTVSALLSEESRPRVSMIDNAALIALRGVNLSPNSEPEDMVAIRLWADENRIISTRKRKLLSENDIIQSFNDKNGPKTTGEFISDLAERLIERIEDTVQNIEDRLDELEELLISEGSYDLRTQLSEIRREAILLKRYLPPPKERQCLSFRQTASAG</sequence>
<dbReference type="KEGG" id="pbu:L21SP3_01530"/>
<evidence type="ECO:0000256" key="1">
    <source>
        <dbReference type="ARBA" id="ARBA00004651"/>
    </source>
</evidence>
<name>A0A1Q2HQJ7_9BACT</name>
<dbReference type="GO" id="GO:0000287">
    <property type="term" value="F:magnesium ion binding"/>
    <property type="evidence" value="ECO:0007669"/>
    <property type="project" value="TreeGrafter"/>
</dbReference>
<dbReference type="GO" id="GO:0015095">
    <property type="term" value="F:magnesium ion transmembrane transporter activity"/>
    <property type="evidence" value="ECO:0007669"/>
    <property type="project" value="TreeGrafter"/>
</dbReference>
<dbReference type="InterPro" id="IPR045861">
    <property type="entry name" value="CorA_cytoplasmic_dom"/>
</dbReference>
<organism evidence="8 9">
    <name type="scientific">Sedimentisphaera cyanobacteriorum</name>
    <dbReference type="NCBI Taxonomy" id="1940790"/>
    <lineage>
        <taxon>Bacteria</taxon>
        <taxon>Pseudomonadati</taxon>
        <taxon>Planctomycetota</taxon>
        <taxon>Phycisphaerae</taxon>
        <taxon>Sedimentisphaerales</taxon>
        <taxon>Sedimentisphaeraceae</taxon>
        <taxon>Sedimentisphaera</taxon>
    </lineage>
</organism>
<dbReference type="SUPFAM" id="SSF143865">
    <property type="entry name" value="CorA soluble domain-like"/>
    <property type="match status" value="1"/>
</dbReference>
<evidence type="ECO:0000256" key="4">
    <source>
        <dbReference type="ARBA" id="ARBA00022519"/>
    </source>
</evidence>
<evidence type="ECO:0000256" key="3">
    <source>
        <dbReference type="ARBA" id="ARBA00022475"/>
    </source>
</evidence>
<keyword evidence="3" id="KW-1003">Cell membrane</keyword>
<keyword evidence="4" id="KW-0472">Membrane</keyword>
<evidence type="ECO:0000256" key="7">
    <source>
        <dbReference type="SAM" id="Coils"/>
    </source>
</evidence>
<dbReference type="STRING" id="1940790.L21SP3_01530"/>
<reference evidence="9" key="1">
    <citation type="submission" date="2017-02" db="EMBL/GenBank/DDBJ databases">
        <title>Comparative genomics and description of representatives of a novel lineage of planctomycetes thriving in anoxic sediments.</title>
        <authorList>
            <person name="Spring S."/>
            <person name="Bunk B."/>
            <person name="Sproer C."/>
            <person name="Klenk H.-P."/>
        </authorList>
    </citation>
    <scope>NUCLEOTIDE SEQUENCE [LARGE SCALE GENOMIC DNA]</scope>
    <source>
        <strain evidence="9">L21-RPul-D3</strain>
    </source>
</reference>
<dbReference type="EMBL" id="CP019633">
    <property type="protein sequence ID" value="AQQ09719.1"/>
    <property type="molecule type" value="Genomic_DNA"/>
</dbReference>
<dbReference type="Proteomes" id="UP000188273">
    <property type="component" value="Chromosome"/>
</dbReference>
<dbReference type="Gene3D" id="1.20.58.340">
    <property type="entry name" value="Magnesium transport protein CorA, transmembrane region"/>
    <property type="match status" value="1"/>
</dbReference>
<dbReference type="PANTHER" id="PTHR46494:SF3">
    <property type="entry name" value="ZINC TRANSPORT PROTEIN ZNTB"/>
    <property type="match status" value="1"/>
</dbReference>
<keyword evidence="9" id="KW-1185">Reference proteome</keyword>
<dbReference type="GO" id="GO:0050897">
    <property type="term" value="F:cobalt ion binding"/>
    <property type="evidence" value="ECO:0007669"/>
    <property type="project" value="TreeGrafter"/>
</dbReference>
<dbReference type="Pfam" id="PF01544">
    <property type="entry name" value="CorA"/>
    <property type="match status" value="1"/>
</dbReference>